<feature type="domain" description="Origin recognition complex subunit 3 N-terminal" evidence="7">
    <location>
        <begin position="203"/>
        <end position="311"/>
    </location>
</feature>
<evidence type="ECO:0000256" key="5">
    <source>
        <dbReference type="ARBA" id="ARBA00023242"/>
    </source>
</evidence>
<dbReference type="EMBL" id="JABCKI010005714">
    <property type="protein sequence ID" value="KAG5639781.1"/>
    <property type="molecule type" value="Genomic_DNA"/>
</dbReference>
<dbReference type="PANTHER" id="PTHR12748:SF0">
    <property type="entry name" value="ORIGIN RECOGNITION COMPLEX SUBUNIT 3"/>
    <property type="match status" value="1"/>
</dbReference>
<dbReference type="InterPro" id="IPR040855">
    <property type="entry name" value="ORC_WH_C"/>
</dbReference>
<keyword evidence="10" id="KW-1185">Reference proteome</keyword>
<dbReference type="AlphaFoldDB" id="A0A9P7K9E3"/>
<evidence type="ECO:0000259" key="8">
    <source>
        <dbReference type="Pfam" id="PF18137"/>
    </source>
</evidence>
<organism evidence="9 10">
    <name type="scientific">Sphagnurus paluster</name>
    <dbReference type="NCBI Taxonomy" id="117069"/>
    <lineage>
        <taxon>Eukaryota</taxon>
        <taxon>Fungi</taxon>
        <taxon>Dikarya</taxon>
        <taxon>Basidiomycota</taxon>
        <taxon>Agaricomycotina</taxon>
        <taxon>Agaricomycetes</taxon>
        <taxon>Agaricomycetidae</taxon>
        <taxon>Agaricales</taxon>
        <taxon>Tricholomatineae</taxon>
        <taxon>Lyophyllaceae</taxon>
        <taxon>Sphagnurus</taxon>
    </lineage>
</organism>
<protein>
    <recommendedName>
        <fullName evidence="11">Origin recognition complex subunit 3</fullName>
    </recommendedName>
</protein>
<evidence type="ECO:0000313" key="9">
    <source>
        <dbReference type="EMBL" id="KAG5639781.1"/>
    </source>
</evidence>
<comment type="caution">
    <text evidence="9">The sequence shown here is derived from an EMBL/GenBank/DDBJ whole genome shotgun (WGS) entry which is preliminary data.</text>
</comment>
<dbReference type="InterPro" id="IPR045667">
    <property type="entry name" value="ORC3_N"/>
</dbReference>
<evidence type="ECO:0000259" key="7">
    <source>
        <dbReference type="Pfam" id="PF07034"/>
    </source>
</evidence>
<gene>
    <name evidence="9" type="ORF">H0H81_000061</name>
</gene>
<reference evidence="9" key="1">
    <citation type="submission" date="2021-02" db="EMBL/GenBank/DDBJ databases">
        <authorList>
            <person name="Nieuwenhuis M."/>
            <person name="Van De Peppel L.J.J."/>
        </authorList>
    </citation>
    <scope>NUCLEOTIDE SEQUENCE</scope>
    <source>
        <strain evidence="9">D49</strain>
    </source>
</reference>
<reference evidence="9" key="2">
    <citation type="submission" date="2021-10" db="EMBL/GenBank/DDBJ databases">
        <title>Phylogenomics reveals ancestral predisposition of the termite-cultivated fungus Termitomyces towards a domesticated lifestyle.</title>
        <authorList>
            <person name="Auxier B."/>
            <person name="Grum-Grzhimaylo A."/>
            <person name="Cardenas M.E."/>
            <person name="Lodge J.D."/>
            <person name="Laessoe T."/>
            <person name="Pedersen O."/>
            <person name="Smith M.E."/>
            <person name="Kuyper T.W."/>
            <person name="Franco-Molano E.A."/>
            <person name="Baroni T.J."/>
            <person name="Aanen D.K."/>
        </authorList>
    </citation>
    <scope>NUCLEOTIDE SEQUENCE</scope>
    <source>
        <strain evidence="9">D49</strain>
    </source>
</reference>
<dbReference type="GO" id="GO:0005656">
    <property type="term" value="C:nuclear pre-replicative complex"/>
    <property type="evidence" value="ECO:0007669"/>
    <property type="project" value="TreeGrafter"/>
</dbReference>
<accession>A0A9P7K9E3</accession>
<dbReference type="GO" id="GO:0006270">
    <property type="term" value="P:DNA replication initiation"/>
    <property type="evidence" value="ECO:0007669"/>
    <property type="project" value="TreeGrafter"/>
</dbReference>
<dbReference type="CDD" id="cd20704">
    <property type="entry name" value="Orc3"/>
    <property type="match status" value="1"/>
</dbReference>
<keyword evidence="5" id="KW-0539">Nucleus</keyword>
<evidence type="ECO:0000256" key="2">
    <source>
        <dbReference type="ARBA" id="ARBA00010977"/>
    </source>
</evidence>
<evidence type="ECO:0000256" key="6">
    <source>
        <dbReference type="SAM" id="MobiDB-lite"/>
    </source>
</evidence>
<dbReference type="GO" id="GO:0005664">
    <property type="term" value="C:nuclear origin of replication recognition complex"/>
    <property type="evidence" value="ECO:0007669"/>
    <property type="project" value="InterPro"/>
</dbReference>
<evidence type="ECO:0008006" key="11">
    <source>
        <dbReference type="Google" id="ProtNLM"/>
    </source>
</evidence>
<name>A0A9P7K9E3_9AGAR</name>
<feature type="region of interest" description="Disordered" evidence="6">
    <location>
        <begin position="589"/>
        <end position="626"/>
    </location>
</feature>
<feature type="domain" description="Origin recognition complex subunit 3 winged helix C-terminal" evidence="8">
    <location>
        <begin position="525"/>
        <end position="668"/>
    </location>
</feature>
<comment type="subcellular location">
    <subcellularLocation>
        <location evidence="1">Nucleus</location>
    </subcellularLocation>
</comment>
<evidence type="ECO:0000256" key="1">
    <source>
        <dbReference type="ARBA" id="ARBA00004123"/>
    </source>
</evidence>
<keyword evidence="4" id="KW-0238">DNA-binding</keyword>
<dbReference type="PANTHER" id="PTHR12748">
    <property type="entry name" value="ORIGIN RECOGNITION COMPLEX SUBUNIT 3"/>
    <property type="match status" value="1"/>
</dbReference>
<comment type="similarity">
    <text evidence="2">Belongs to the ORC3 family.</text>
</comment>
<sequence>AVFFIPFEDNDNEQNVEIPLPKSLHNDRDLLNGEKLRLDAYMAAWKKCISRVKVRTTCAFMCINFDDRQSIIETLHAPIVAEVVQQVHTAYDNVLTGLPYPELPVITITNPTCDTGILDQITAHTNSSNLDISEDLFNATALTVHLYPSDCVNLTTVMKALIGGFVERDHILERVKGRSAVSLANYDIEVLAAWYAALRETLYVARLPLVFLLALSSPASPSYLHTTYPRSTLALLRVRNYDIPSGPQVLQEVLVKTFFDLEFEPDIMIGPTVLTFLAEYHSRHNASLDGAITILQLAHLKHFSAEPLTVLVNSTPEQETLDLPASILFLGSLLSRLPDSTTTTPTDHIIASIDAARTAFRTRARHVRIALGLVRLAQGFMAQNGYKGLGWSPEAQAPLLGDGVLVDVLAGGLGADVKFLGALVKKLPRAQLGEMLQAIHAYFNDMPGEMRADEEEARMRVVFSINALPHKVDVKEEREMAVGVGEWFVEYLNGLLSPLEDIPLWDIWYTGLVPFPAELLNPSLRASIVAGLLQPYDFTDNHNGEASELWKLPDTCILFRRYLDSGRMVNVYDWFEAFRLEVETQRAELRKKNRKQKMGSLSPAKRGRKPKGKQVEKEVVEEEEDGDGGEQWKLEVQARFMRALQELDYLGFIKHTGRKADHVQRVVYDMHE</sequence>
<dbReference type="InterPro" id="IPR020795">
    <property type="entry name" value="ORC3"/>
</dbReference>
<dbReference type="Pfam" id="PF18137">
    <property type="entry name" value="WHD_ORC"/>
    <property type="match status" value="1"/>
</dbReference>
<dbReference type="OrthoDB" id="10265211at2759"/>
<dbReference type="GO" id="GO:0003688">
    <property type="term" value="F:DNA replication origin binding"/>
    <property type="evidence" value="ECO:0007669"/>
    <property type="project" value="TreeGrafter"/>
</dbReference>
<keyword evidence="3" id="KW-0235">DNA replication</keyword>
<evidence type="ECO:0000313" key="10">
    <source>
        <dbReference type="Proteomes" id="UP000717328"/>
    </source>
</evidence>
<dbReference type="Proteomes" id="UP000717328">
    <property type="component" value="Unassembled WGS sequence"/>
</dbReference>
<dbReference type="GO" id="GO:0031261">
    <property type="term" value="C:DNA replication preinitiation complex"/>
    <property type="evidence" value="ECO:0007669"/>
    <property type="project" value="TreeGrafter"/>
</dbReference>
<proteinExistence type="inferred from homology"/>
<evidence type="ECO:0000256" key="3">
    <source>
        <dbReference type="ARBA" id="ARBA00022705"/>
    </source>
</evidence>
<dbReference type="Pfam" id="PF07034">
    <property type="entry name" value="ORC3_N"/>
    <property type="match status" value="1"/>
</dbReference>
<feature type="non-terminal residue" evidence="9">
    <location>
        <position position="672"/>
    </location>
</feature>
<evidence type="ECO:0000256" key="4">
    <source>
        <dbReference type="ARBA" id="ARBA00023125"/>
    </source>
</evidence>